<dbReference type="Proteomes" id="UP000015241">
    <property type="component" value="Unassembled WGS sequence"/>
</dbReference>
<dbReference type="AlphaFoldDB" id="S8FNR7"/>
<protein>
    <submittedName>
        <fullName evidence="2">Uncharacterized protein</fullName>
    </submittedName>
</protein>
<evidence type="ECO:0000313" key="3">
    <source>
        <dbReference type="Proteomes" id="UP000015241"/>
    </source>
</evidence>
<dbReference type="STRING" id="743788.S8FNR7"/>
<evidence type="ECO:0000256" key="1">
    <source>
        <dbReference type="SAM" id="MobiDB-lite"/>
    </source>
</evidence>
<dbReference type="PANTHER" id="PTHR31912">
    <property type="entry name" value="IP13529P"/>
    <property type="match status" value="1"/>
</dbReference>
<name>S8FNR7_FOMSC</name>
<dbReference type="eggNOG" id="ENOG502SJ45">
    <property type="taxonomic scope" value="Eukaryota"/>
</dbReference>
<dbReference type="EMBL" id="KE504153">
    <property type="protein sequence ID" value="EPS99944.1"/>
    <property type="molecule type" value="Genomic_DNA"/>
</dbReference>
<keyword evidence="3" id="KW-1185">Reference proteome</keyword>
<dbReference type="InParanoid" id="S8FNR7"/>
<sequence length="935" mass="105612">DYANPRTRPFVEIYPIRTDKISESLHSRRLVHDMDPALHTPMWASGQTHWFIGELAMLKSGKLVIPHAWYCRQSKGEVFGEGYEVVTSLIVQIDQLVEFKTSDLRFNIYDLERSGLSGPCPKGIFDGANPLRKIAQGRRMYTSFVKAWGDDVSGNQSKQYNEHTNVYLAHANLPHNKLSQEYFVRFCSTSPHAGAGAQFDAMVASVTGENTWHTAYDCDPDVEGEVLFRIVPYLFPADNPQASESCSHIGLHGNKWCRRCQLGGTERERETDTMYHAHFDLDVNSNPLRTAEDTAAEVQTQIRLAALGIKKDVTMRQTEYGVKDTLAEHWIKILLSRAHEEQQHRITTAATADDSYERLSTALRTQLRPGDHFNSLLTLEGIDIHRETPVELLHTYLLGQVKYVWHYTHSAWSPKQFETFATCLQSSSVDGLNILPLRARYIVQYKDNLIGKHFKALQQLAVFHMDDTMCPKLVQDLWKATGELGAMLWFTEIEDMNQYINDLEILIGNVLDIWSEIDPKRIFVKPKLHLLLHLLFDTRHHGPAGLYATEIFECFNVIFRMCSVLSNHQAPSRDIALACADMDRFKHQVSGGWWRSSSGRFVQAGEAVRRYFDSLDLQRRLGYVPHTPRLPGEKKNNQTTHTWDSLVDIARAIGVWNEGTSQWYECVSVTAKSSDVCRPDSWVFYSMGGTTIVGRIQTILERAKSEASGGPTSPDQTVVINAYRLLNSRHPHYGMPELQEIEGNPLHVVHTLDVLCIVNVQHNCYDGKCGPTGRVLRRQERTTTDIEEPCIEHTNQASYLVNTHALHNAALIRKLIPRHLTAPIPHIHPDAREVAHHRMAASLRQAQDVRRAKEAAARKERRETAATKKGKKATAPAVVADENPGAIQGDNAETDNVGGPSTTTRNRPRPRKRTRLAADLETELSGVPETEGNMG</sequence>
<feature type="compositionally biased region" description="Basic residues" evidence="1">
    <location>
        <begin position="906"/>
        <end position="915"/>
    </location>
</feature>
<proteinExistence type="predicted"/>
<organism evidence="2 3">
    <name type="scientific">Fomitopsis schrenkii</name>
    <name type="common">Brown rot fungus</name>
    <dbReference type="NCBI Taxonomy" id="2126942"/>
    <lineage>
        <taxon>Eukaryota</taxon>
        <taxon>Fungi</taxon>
        <taxon>Dikarya</taxon>
        <taxon>Basidiomycota</taxon>
        <taxon>Agaricomycotina</taxon>
        <taxon>Agaricomycetes</taxon>
        <taxon>Polyporales</taxon>
        <taxon>Fomitopsis</taxon>
    </lineage>
</organism>
<reference evidence="2 3" key="1">
    <citation type="journal article" date="2012" name="Science">
        <title>The Paleozoic origin of enzymatic lignin decomposition reconstructed from 31 fungal genomes.</title>
        <authorList>
            <person name="Floudas D."/>
            <person name="Binder M."/>
            <person name="Riley R."/>
            <person name="Barry K."/>
            <person name="Blanchette R.A."/>
            <person name="Henrissat B."/>
            <person name="Martinez A.T."/>
            <person name="Otillar R."/>
            <person name="Spatafora J.W."/>
            <person name="Yadav J.S."/>
            <person name="Aerts A."/>
            <person name="Benoit I."/>
            <person name="Boyd A."/>
            <person name="Carlson A."/>
            <person name="Copeland A."/>
            <person name="Coutinho P.M."/>
            <person name="de Vries R.P."/>
            <person name="Ferreira P."/>
            <person name="Findley K."/>
            <person name="Foster B."/>
            <person name="Gaskell J."/>
            <person name="Glotzer D."/>
            <person name="Gorecki P."/>
            <person name="Heitman J."/>
            <person name="Hesse C."/>
            <person name="Hori C."/>
            <person name="Igarashi K."/>
            <person name="Jurgens J.A."/>
            <person name="Kallen N."/>
            <person name="Kersten P."/>
            <person name="Kohler A."/>
            <person name="Kuees U."/>
            <person name="Kumar T.K.A."/>
            <person name="Kuo A."/>
            <person name="LaButti K."/>
            <person name="Larrondo L.F."/>
            <person name="Lindquist E."/>
            <person name="Ling A."/>
            <person name="Lombard V."/>
            <person name="Lucas S."/>
            <person name="Lundell T."/>
            <person name="Martin R."/>
            <person name="McLaughlin D.J."/>
            <person name="Morgenstern I."/>
            <person name="Morin E."/>
            <person name="Murat C."/>
            <person name="Nagy L.G."/>
            <person name="Nolan M."/>
            <person name="Ohm R.A."/>
            <person name="Patyshakuliyeva A."/>
            <person name="Rokas A."/>
            <person name="Ruiz-Duenas F.J."/>
            <person name="Sabat G."/>
            <person name="Salamov A."/>
            <person name="Samejima M."/>
            <person name="Schmutz J."/>
            <person name="Slot J.C."/>
            <person name="St John F."/>
            <person name="Stenlid J."/>
            <person name="Sun H."/>
            <person name="Sun S."/>
            <person name="Syed K."/>
            <person name="Tsang A."/>
            <person name="Wiebenga A."/>
            <person name="Young D."/>
            <person name="Pisabarro A."/>
            <person name="Eastwood D.C."/>
            <person name="Martin F."/>
            <person name="Cullen D."/>
            <person name="Grigoriev I.V."/>
            <person name="Hibbett D.S."/>
        </authorList>
    </citation>
    <scope>NUCLEOTIDE SEQUENCE</scope>
    <source>
        <strain evidence="3">FP-58527</strain>
    </source>
</reference>
<dbReference type="HOGENOM" id="CLU_004591_2_0_1"/>
<gene>
    <name evidence="2" type="ORF">FOMPIDRAFT_1123625</name>
</gene>
<dbReference type="PANTHER" id="PTHR31912:SF34">
    <property type="entry name" value="NOTOCHORD-RELATED PROTEIN"/>
    <property type="match status" value="1"/>
</dbReference>
<feature type="region of interest" description="Disordered" evidence="1">
    <location>
        <begin position="845"/>
        <end position="935"/>
    </location>
</feature>
<accession>S8FNR7</accession>
<feature type="compositionally biased region" description="Basic and acidic residues" evidence="1">
    <location>
        <begin position="847"/>
        <end position="866"/>
    </location>
</feature>
<dbReference type="OrthoDB" id="2791548at2759"/>
<feature type="non-terminal residue" evidence="2">
    <location>
        <position position="1"/>
    </location>
</feature>
<evidence type="ECO:0000313" key="2">
    <source>
        <dbReference type="EMBL" id="EPS99944.1"/>
    </source>
</evidence>